<dbReference type="Proteomes" id="UP001288320">
    <property type="component" value="Unassembled WGS sequence"/>
</dbReference>
<evidence type="ECO:0000313" key="5">
    <source>
        <dbReference type="Proteomes" id="UP001288320"/>
    </source>
</evidence>
<dbReference type="GeneID" id="92814111"/>
<evidence type="ECO:0000313" key="3">
    <source>
        <dbReference type="EMBL" id="MDY5145460.1"/>
    </source>
</evidence>
<proteinExistence type="predicted"/>
<dbReference type="AlphaFoldDB" id="A0AAW9HLR1"/>
<evidence type="ECO:0000313" key="4">
    <source>
        <dbReference type="Proteomes" id="UP001284901"/>
    </source>
</evidence>
<dbReference type="EMBL" id="JAWNFY010000001">
    <property type="protein sequence ID" value="MDY5145460.1"/>
    <property type="molecule type" value="Genomic_DNA"/>
</dbReference>
<dbReference type="EMBL" id="JAWNFV010000006">
    <property type="protein sequence ID" value="MDY5140412.1"/>
    <property type="molecule type" value="Genomic_DNA"/>
</dbReference>
<dbReference type="Proteomes" id="UP001284901">
    <property type="component" value="Unassembled WGS sequence"/>
</dbReference>
<feature type="compositionally biased region" description="Low complexity" evidence="1">
    <location>
        <begin position="186"/>
        <end position="195"/>
    </location>
</feature>
<dbReference type="RefSeq" id="WP_101594896.1">
    <property type="nucleotide sequence ID" value="NZ_CAUPFC010000002.1"/>
</dbReference>
<keyword evidence="4" id="KW-1185">Reference proteome</keyword>
<accession>A0AAW9HLR1</accession>
<protein>
    <submittedName>
        <fullName evidence="2">Uncharacterized protein</fullName>
    </submittedName>
</protein>
<feature type="region of interest" description="Disordered" evidence="1">
    <location>
        <begin position="171"/>
        <end position="206"/>
    </location>
</feature>
<gene>
    <name evidence="2" type="ORF">R6G74_03670</name>
    <name evidence="3" type="ORF">R6P33_00280</name>
</gene>
<organism evidence="2 5">
    <name type="scientific">Actinotignum timonense</name>
    <dbReference type="NCBI Taxonomy" id="1870995"/>
    <lineage>
        <taxon>Bacteria</taxon>
        <taxon>Bacillati</taxon>
        <taxon>Actinomycetota</taxon>
        <taxon>Actinomycetes</taxon>
        <taxon>Actinomycetales</taxon>
        <taxon>Actinomycetaceae</taxon>
        <taxon>Actinotignum</taxon>
    </lineage>
</organism>
<name>A0AAW9HLR1_9ACTO</name>
<sequence>MTDVRTYAVLTPFDSADALAALCALHGLDVQVVATDSGALVYRQLATPVYDEWDIRNITGPDPDEEPASLSDDAPAVAGMLSRLSPYGSILIDVNLDKESTGFEPGVSGMVRARRFFAGKADEEIASGLLLNSLDPIVEELMLGERSITDCAALDSGKLTQQDIEKILRKVARGEDAEDTDGMEGEAGAADAAGEAGEEPSRGGSR</sequence>
<evidence type="ECO:0000256" key="1">
    <source>
        <dbReference type="SAM" id="MobiDB-lite"/>
    </source>
</evidence>
<comment type="caution">
    <text evidence="2">The sequence shown here is derived from an EMBL/GenBank/DDBJ whole genome shotgun (WGS) entry which is preliminary data.</text>
</comment>
<reference evidence="2 4" key="1">
    <citation type="submission" date="2023-10" db="EMBL/GenBank/DDBJ databases">
        <title>Whole Genome based description of the genera Actinobaculum and Actinotignum reveals a complex phylogenetic relationship within the species included in the genus Actinotignum.</title>
        <authorList>
            <person name="Jensen C.S."/>
            <person name="Dargis R."/>
            <person name="Kemp M."/>
            <person name="Christensen J.J."/>
        </authorList>
    </citation>
    <scope>NUCLEOTIDE SEQUENCE</scope>
    <source>
        <strain evidence="3 4">SLA_B089</strain>
        <strain evidence="2">SLA_B245</strain>
    </source>
</reference>
<evidence type="ECO:0000313" key="2">
    <source>
        <dbReference type="EMBL" id="MDY5140412.1"/>
    </source>
</evidence>